<dbReference type="SUPFAM" id="SSF53474">
    <property type="entry name" value="alpha/beta-Hydrolases"/>
    <property type="match status" value="1"/>
</dbReference>
<organism evidence="9 10">
    <name type="scientific">Xanthomonas cassavae CFBP 4642</name>
    <dbReference type="NCBI Taxonomy" id="1219375"/>
    <lineage>
        <taxon>Bacteria</taxon>
        <taxon>Pseudomonadati</taxon>
        <taxon>Pseudomonadota</taxon>
        <taxon>Gammaproteobacteria</taxon>
        <taxon>Lysobacterales</taxon>
        <taxon>Lysobacteraceae</taxon>
        <taxon>Xanthomonas</taxon>
    </lineage>
</organism>
<feature type="compositionally biased region" description="Low complexity" evidence="8">
    <location>
        <begin position="514"/>
        <end position="526"/>
    </location>
</feature>
<protein>
    <submittedName>
        <fullName evidence="9">Tannase/feruloyl esterase family alpha/beta hydrolase</fullName>
    </submittedName>
</protein>
<evidence type="ECO:0000313" key="9">
    <source>
        <dbReference type="EMBL" id="MCC4622481.1"/>
    </source>
</evidence>
<evidence type="ECO:0000256" key="5">
    <source>
        <dbReference type="ARBA" id="ARBA00022801"/>
    </source>
</evidence>
<comment type="caution">
    <text evidence="9">The sequence shown here is derived from an EMBL/GenBank/DDBJ whole genome shotgun (WGS) entry which is preliminary data.</text>
</comment>
<keyword evidence="7" id="KW-1015">Disulfide bond</keyword>
<sequence>MPSLPKRNRSSPAALTLIALVTALAFGLQGCTRPPVTANADAPAANAARPQVGPAALGVVTAKAACADLAGFDLTAIGGAGSRITAAVETTNRSGTSICAVEGTLAPAIHFAVQLPTKSWTQRYLQIGCGGLCGSIAGNVGAADGCAPLNSGGFVLAATDMGHQDQDGSFGQDPAKRADFAHRAQHLTAVAAKALIQAFYGQPQKYAYFTGCSDGGREALIEAQRYPDDFDGIIAGAGALNFMAQNAVFHAWQARANTGVDGKPILLADRLPMLHQGALDACDTLDGLKDGLIANPLACRFDPATVQCPAGAADTAACLTAAEVEVARKFYDGPRDAATGKALTAGGPQPGSELAWAGVYVPQSASDTIFSEKVSLPVLRNMAFETDPPAGFTLADMRFDLATFDRLRARHRLFDATNPDLSAFAGRGGKLIVWHGWSDPHISPLNSIAYYTAVRQLMGAERTDSFARLYVLPGMYHCSNGEGPHQIDLLTPMMAWVEGSAALDAIKARQPAQAAASDFGAPRGASGRPGGMGQRPAMTPGAQAAALGPTAAAATAVEHSRPVYPWPHVAAWDGKGDQNQASSFVRGPAIDFAMPDWAGADFFDPYEPAAQ</sequence>
<feature type="region of interest" description="Disordered" evidence="8">
    <location>
        <begin position="514"/>
        <end position="541"/>
    </location>
</feature>
<dbReference type="Proteomes" id="UP001199206">
    <property type="component" value="Unassembled WGS sequence"/>
</dbReference>
<evidence type="ECO:0000256" key="4">
    <source>
        <dbReference type="ARBA" id="ARBA00022729"/>
    </source>
</evidence>
<dbReference type="PANTHER" id="PTHR33938:SF15">
    <property type="entry name" value="FERULOYL ESTERASE B-RELATED"/>
    <property type="match status" value="1"/>
</dbReference>
<dbReference type="Gene3D" id="3.40.50.1820">
    <property type="entry name" value="alpha/beta hydrolase"/>
    <property type="match status" value="1"/>
</dbReference>
<evidence type="ECO:0000256" key="8">
    <source>
        <dbReference type="SAM" id="MobiDB-lite"/>
    </source>
</evidence>
<keyword evidence="3" id="KW-0479">Metal-binding</keyword>
<proteinExistence type="inferred from homology"/>
<keyword evidence="4" id="KW-0732">Signal</keyword>
<evidence type="ECO:0000256" key="2">
    <source>
        <dbReference type="ARBA" id="ARBA00022487"/>
    </source>
</evidence>
<dbReference type="InterPro" id="IPR011118">
    <property type="entry name" value="Tannase/feruloyl_esterase"/>
</dbReference>
<comment type="similarity">
    <text evidence="1">Belongs to the tannase family.</text>
</comment>
<evidence type="ECO:0000256" key="3">
    <source>
        <dbReference type="ARBA" id="ARBA00022723"/>
    </source>
</evidence>
<accession>A0ABS8HJX1</accession>
<keyword evidence="6" id="KW-0106">Calcium</keyword>
<keyword evidence="2" id="KW-0719">Serine esterase</keyword>
<dbReference type="GO" id="GO:0016787">
    <property type="term" value="F:hydrolase activity"/>
    <property type="evidence" value="ECO:0007669"/>
    <property type="project" value="UniProtKB-KW"/>
</dbReference>
<keyword evidence="10" id="KW-1185">Reference proteome</keyword>
<evidence type="ECO:0000256" key="6">
    <source>
        <dbReference type="ARBA" id="ARBA00022837"/>
    </source>
</evidence>
<evidence type="ECO:0000256" key="1">
    <source>
        <dbReference type="ARBA" id="ARBA00006249"/>
    </source>
</evidence>
<reference evidence="9 10" key="1">
    <citation type="submission" date="2021-10" db="EMBL/GenBank/DDBJ databases">
        <title>Genome sequencing of Xanthomonas strains from NCPPB.</title>
        <authorList>
            <person name="Hussein R."/>
            <person name="Harrison J."/>
            <person name="Studholme D.J."/>
            <person name="Vicente J."/>
            <person name="Grant M."/>
        </authorList>
    </citation>
    <scope>NUCLEOTIDE SEQUENCE [LARGE SCALE GENOMIC DNA]</scope>
    <source>
        <strain evidence="9 10">NCPPB 101</strain>
    </source>
</reference>
<name>A0ABS8HJX1_9XANT</name>
<dbReference type="EMBL" id="JAJGQJ010000098">
    <property type="protein sequence ID" value="MCC4622481.1"/>
    <property type="molecule type" value="Genomic_DNA"/>
</dbReference>
<dbReference type="Pfam" id="PF07519">
    <property type="entry name" value="Tannase"/>
    <property type="match status" value="1"/>
</dbReference>
<dbReference type="InterPro" id="IPR029058">
    <property type="entry name" value="AB_hydrolase_fold"/>
</dbReference>
<dbReference type="RefSeq" id="WP_029219301.1">
    <property type="nucleotide sequence ID" value="NZ_CAWLZN010000001.1"/>
</dbReference>
<evidence type="ECO:0000256" key="7">
    <source>
        <dbReference type="ARBA" id="ARBA00023157"/>
    </source>
</evidence>
<evidence type="ECO:0000313" key="10">
    <source>
        <dbReference type="Proteomes" id="UP001199206"/>
    </source>
</evidence>
<keyword evidence="5 9" id="KW-0378">Hydrolase</keyword>
<gene>
    <name evidence="9" type="ORF">LL965_21360</name>
</gene>
<dbReference type="PROSITE" id="PS51257">
    <property type="entry name" value="PROKAR_LIPOPROTEIN"/>
    <property type="match status" value="1"/>
</dbReference>
<dbReference type="PANTHER" id="PTHR33938">
    <property type="entry name" value="FERULOYL ESTERASE B-RELATED"/>
    <property type="match status" value="1"/>
</dbReference>